<feature type="compositionally biased region" description="Basic residues" evidence="1">
    <location>
        <begin position="97"/>
        <end position="107"/>
    </location>
</feature>
<evidence type="ECO:0000256" key="2">
    <source>
        <dbReference type="SAM" id="SignalP"/>
    </source>
</evidence>
<feature type="compositionally biased region" description="Low complexity" evidence="1">
    <location>
        <begin position="186"/>
        <end position="203"/>
    </location>
</feature>
<feature type="compositionally biased region" description="Low complexity" evidence="1">
    <location>
        <begin position="113"/>
        <end position="139"/>
    </location>
</feature>
<name>A0A7I8JI04_SPIIN</name>
<organism evidence="3">
    <name type="scientific">Spirodela intermedia</name>
    <name type="common">Intermediate duckweed</name>
    <dbReference type="NCBI Taxonomy" id="51605"/>
    <lineage>
        <taxon>Eukaryota</taxon>
        <taxon>Viridiplantae</taxon>
        <taxon>Streptophyta</taxon>
        <taxon>Embryophyta</taxon>
        <taxon>Tracheophyta</taxon>
        <taxon>Spermatophyta</taxon>
        <taxon>Magnoliopsida</taxon>
        <taxon>Liliopsida</taxon>
        <taxon>Araceae</taxon>
        <taxon>Lemnoideae</taxon>
        <taxon>Spirodela</taxon>
    </lineage>
</organism>
<feature type="compositionally biased region" description="Basic and acidic residues" evidence="1">
    <location>
        <begin position="279"/>
        <end position="288"/>
    </location>
</feature>
<keyword evidence="4" id="KW-1185">Reference proteome</keyword>
<evidence type="ECO:0000313" key="3">
    <source>
        <dbReference type="EMBL" id="CAA2630308.1"/>
    </source>
</evidence>
<dbReference type="PANTHER" id="PTHR35464:SF1">
    <property type="entry name" value="OS06G0115200 PROTEIN"/>
    <property type="match status" value="1"/>
</dbReference>
<feature type="region of interest" description="Disordered" evidence="1">
    <location>
        <begin position="153"/>
        <end position="288"/>
    </location>
</feature>
<feature type="region of interest" description="Disordered" evidence="1">
    <location>
        <begin position="451"/>
        <end position="538"/>
    </location>
</feature>
<keyword evidence="2" id="KW-0732">Signal</keyword>
<reference evidence="3 4" key="1">
    <citation type="submission" date="2019-12" db="EMBL/GenBank/DDBJ databases">
        <authorList>
            <person name="Scholz U."/>
            <person name="Mascher M."/>
            <person name="Fiebig A."/>
        </authorList>
    </citation>
    <scope>NUCLEOTIDE SEQUENCE</scope>
</reference>
<protein>
    <submittedName>
        <fullName evidence="3">Uncharacterized protein</fullName>
    </submittedName>
</protein>
<dbReference type="EMBL" id="CACRZD030000013">
    <property type="protein sequence ID" value="CAA6669551.1"/>
    <property type="molecule type" value="Genomic_DNA"/>
</dbReference>
<sequence>MAAEAEAERVGGGVVLVLLLLLLCNSAGGETDSGGTAPSLLDLQEAQLSRLESLAESLSQSVSRLESALSERSRPPAVDGGTAIGDLRRRSLQTAARRARRTMAHWSRRADTSRWATPTAAPTSSRPPATSSSSSLFRLPRPRHRHACLRLQQAEREPPLHRHGDGSIVAHRLGSPPAQAAPPPATNGSPSPSAAPGRSSAAGTRKPTRSSAWGSTPPAGSSTSSPPTAAGGSGSSQRTDSLRDCRRFQPAAGLRQAAATVPDGDWSRVAGPADDDGEGDRLRGPQRDSRRQLRLRRVGEVQSLRLHRRGLLVQVVLLGDAASFKCRVRTTRKVEMEGPVAMQSIRGYLVAVNHEKVFVFNVSSHHYGRTGAPRPLFSASLQEIKSLFLRPRSGGTNDLPAAPQGKPLIAGDREKLLILGLGGGYVGSTGPISRYTSQRATRCCGAALFSSSSSFSSESGTSTGRNQGRPRHSSDVRLTPFPIRRRVGRSLPARPWRPWFQGAKRSEVQGAEDGTSRLPKRRDPMATNTQTIAEDHID</sequence>
<dbReference type="EMBL" id="LR743600">
    <property type="protein sequence ID" value="CAA2630308.1"/>
    <property type="molecule type" value="Genomic_DNA"/>
</dbReference>
<gene>
    <name evidence="3" type="ORF">SI7747_13015954</name>
</gene>
<dbReference type="Proteomes" id="UP001189122">
    <property type="component" value="Unassembled WGS sequence"/>
</dbReference>
<feature type="compositionally biased region" description="Low complexity" evidence="1">
    <location>
        <begin position="451"/>
        <end position="464"/>
    </location>
</feature>
<dbReference type="InterPro" id="IPR045288">
    <property type="entry name" value="At1g75140-like"/>
</dbReference>
<dbReference type="PANTHER" id="PTHR35464">
    <property type="entry name" value="OS06G0115200 PROTEIN"/>
    <property type="match status" value="1"/>
</dbReference>
<dbReference type="AlphaFoldDB" id="A0A7I8JI04"/>
<accession>A0A7I8JI04</accession>
<feature type="chain" id="PRO_5029691636" evidence="2">
    <location>
        <begin position="30"/>
        <end position="538"/>
    </location>
</feature>
<evidence type="ECO:0000256" key="1">
    <source>
        <dbReference type="SAM" id="MobiDB-lite"/>
    </source>
</evidence>
<feature type="compositionally biased region" description="Basic and acidic residues" evidence="1">
    <location>
        <begin position="153"/>
        <end position="165"/>
    </location>
</feature>
<evidence type="ECO:0000313" key="4">
    <source>
        <dbReference type="Proteomes" id="UP001189122"/>
    </source>
</evidence>
<feature type="compositionally biased region" description="Low complexity" evidence="1">
    <location>
        <begin position="214"/>
        <end position="230"/>
    </location>
</feature>
<feature type="region of interest" description="Disordered" evidence="1">
    <location>
        <begin position="66"/>
        <end position="141"/>
    </location>
</feature>
<feature type="signal peptide" evidence="2">
    <location>
        <begin position="1"/>
        <end position="29"/>
    </location>
</feature>
<proteinExistence type="predicted"/>